<evidence type="ECO:0000313" key="3">
    <source>
        <dbReference type="EMBL" id="MEK0253882.1"/>
    </source>
</evidence>
<evidence type="ECO:0000256" key="1">
    <source>
        <dbReference type="SAM" id="Coils"/>
    </source>
</evidence>
<accession>A0ABU8ZJV8</accession>
<dbReference type="InterPro" id="IPR027417">
    <property type="entry name" value="P-loop_NTPase"/>
</dbReference>
<evidence type="ECO:0000313" key="4">
    <source>
        <dbReference type="Proteomes" id="UP001498501"/>
    </source>
</evidence>
<dbReference type="Pfam" id="PF01926">
    <property type="entry name" value="MMR_HSR1"/>
    <property type="match status" value="1"/>
</dbReference>
<dbReference type="Gene3D" id="3.40.50.300">
    <property type="entry name" value="P-loop containing nucleotide triphosphate hydrolases"/>
    <property type="match status" value="1"/>
</dbReference>
<keyword evidence="1" id="KW-0175">Coiled coil</keyword>
<dbReference type="Proteomes" id="UP001498501">
    <property type="component" value="Unassembled WGS sequence"/>
</dbReference>
<feature type="coiled-coil region" evidence="1">
    <location>
        <begin position="91"/>
        <end position="118"/>
    </location>
</feature>
<keyword evidence="4" id="KW-1185">Reference proteome</keyword>
<name>A0ABU8ZJV8_ACIJU</name>
<dbReference type="SUPFAM" id="SSF52540">
    <property type="entry name" value="P-loop containing nucleoside triphosphate hydrolases"/>
    <property type="match status" value="1"/>
</dbReference>
<organism evidence="3 4">
    <name type="scientific">Acinetobacter junii</name>
    <dbReference type="NCBI Taxonomy" id="40215"/>
    <lineage>
        <taxon>Bacteria</taxon>
        <taxon>Pseudomonadati</taxon>
        <taxon>Pseudomonadota</taxon>
        <taxon>Gammaproteobacteria</taxon>
        <taxon>Moraxellales</taxon>
        <taxon>Moraxellaceae</taxon>
        <taxon>Acinetobacter</taxon>
    </lineage>
</organism>
<sequence>MKYSDYLGDSFNTETGDFDSEKSKRNVFDRKEKINILLMGASGVGKSSLVNSFFGIDIAKTGDGVPQTQHLEKFVYEDKGLILWDTKGIEAADYQNTLADLRKALNNAKEEAISSRSLDGLPHIAWLCIKEPSKRIEEREIELVKLVSDYDIPVIVVFTQTQFESGDAFVEEAKNIFNQAGCLSTIKNRYARVNSVSYTLMGGAVTIPVSGLDTLFELTETAFPEGSKNAKKAFEKAQAVNAEKKLAAILDSCSTKIHIAAAAAGTAGASPIPGSDAPIIAAIQSTLIYTINSEFELDEDIKQSAAIATGILGVTALAQVGKAVVSNLLKFIPVAGTLVGGAISATTAIALTEAVGHAYVKTLSSFYNKQEAKVILPENTKKIIETFTQFFGTFKKNA</sequence>
<dbReference type="InterPro" id="IPR006073">
    <property type="entry name" value="GTP-bd"/>
</dbReference>
<feature type="domain" description="G" evidence="2">
    <location>
        <begin position="36"/>
        <end position="159"/>
    </location>
</feature>
<gene>
    <name evidence="3" type="ORF">WM018_15675</name>
</gene>
<evidence type="ECO:0000259" key="2">
    <source>
        <dbReference type="Pfam" id="PF01926"/>
    </source>
</evidence>
<dbReference type="EMBL" id="JBBMLE010000096">
    <property type="protein sequence ID" value="MEK0253882.1"/>
    <property type="molecule type" value="Genomic_DNA"/>
</dbReference>
<reference evidence="3 4" key="1">
    <citation type="submission" date="2024-03" db="EMBL/GenBank/DDBJ databases">
        <title>Cross-transmission of Acinetobacter junii carrying blaOXA-58 in a neonatal intensive care unit.</title>
        <authorList>
            <person name="Bour M."/>
            <person name="Potron A."/>
            <person name="Lecointe D."/>
        </authorList>
    </citation>
    <scope>NUCLEOTIDE SEQUENCE [LARGE SCALE GENOMIC DNA]</scope>
    <source>
        <strain evidence="3 4">21A3096 case 1</strain>
    </source>
</reference>
<comment type="caution">
    <text evidence="3">The sequence shown here is derived from an EMBL/GenBank/DDBJ whole genome shotgun (WGS) entry which is preliminary data.</text>
</comment>
<protein>
    <submittedName>
        <fullName evidence="3">GTPase</fullName>
    </submittedName>
</protein>
<proteinExistence type="predicted"/>
<dbReference type="RefSeq" id="WP_340475823.1">
    <property type="nucleotide sequence ID" value="NZ_JBBMLE010000096.1"/>
</dbReference>